<dbReference type="AlphaFoldDB" id="A0A366QW13"/>
<evidence type="ECO:0000313" key="3">
    <source>
        <dbReference type="Proteomes" id="UP000253153"/>
    </source>
</evidence>
<keyword evidence="1" id="KW-0732">Signal</keyword>
<dbReference type="OrthoDB" id="3440400at2759"/>
<feature type="chain" id="PRO_5016769205" description="Pathogenicity protein" evidence="1">
    <location>
        <begin position="18"/>
        <end position="104"/>
    </location>
</feature>
<dbReference type="Proteomes" id="UP000253153">
    <property type="component" value="Unassembled WGS sequence"/>
</dbReference>
<reference evidence="2 3" key="1">
    <citation type="submission" date="2018-06" db="EMBL/GenBank/DDBJ databases">
        <title>Fusarium incarnatum-equiseti species complex species 28.</title>
        <authorList>
            <person name="Gardiner D.M."/>
        </authorList>
    </citation>
    <scope>NUCLEOTIDE SEQUENCE [LARGE SCALE GENOMIC DNA]</scope>
    <source>
        <strain evidence="2 3">FIESC_28</strain>
    </source>
</reference>
<comment type="caution">
    <text evidence="2">The sequence shown here is derived from an EMBL/GenBank/DDBJ whole genome shotgun (WGS) entry which is preliminary data.</text>
</comment>
<dbReference type="EMBL" id="QKXC01000273">
    <property type="protein sequence ID" value="RBR09079.1"/>
    <property type="molecule type" value="Genomic_DNA"/>
</dbReference>
<proteinExistence type="predicted"/>
<accession>A0A366QW13</accession>
<keyword evidence="3" id="KW-1185">Reference proteome</keyword>
<evidence type="ECO:0000256" key="1">
    <source>
        <dbReference type="SAM" id="SignalP"/>
    </source>
</evidence>
<gene>
    <name evidence="2" type="ORF">FIESC28_10019</name>
</gene>
<dbReference type="GeneID" id="41999450"/>
<dbReference type="RefSeq" id="XP_031011784.1">
    <property type="nucleotide sequence ID" value="XM_031164154.1"/>
</dbReference>
<evidence type="ECO:0008006" key="4">
    <source>
        <dbReference type="Google" id="ProtNLM"/>
    </source>
</evidence>
<evidence type="ECO:0000313" key="2">
    <source>
        <dbReference type="EMBL" id="RBR09079.1"/>
    </source>
</evidence>
<protein>
    <recommendedName>
        <fullName evidence="4">Pathogenicity protein</fullName>
    </recommendedName>
</protein>
<name>A0A366QW13_9HYPO</name>
<feature type="signal peptide" evidence="1">
    <location>
        <begin position="1"/>
        <end position="17"/>
    </location>
</feature>
<organism evidence="2 3">
    <name type="scientific">Fusarium coffeatum</name>
    <dbReference type="NCBI Taxonomy" id="231269"/>
    <lineage>
        <taxon>Eukaryota</taxon>
        <taxon>Fungi</taxon>
        <taxon>Dikarya</taxon>
        <taxon>Ascomycota</taxon>
        <taxon>Pezizomycotina</taxon>
        <taxon>Sordariomycetes</taxon>
        <taxon>Hypocreomycetidae</taxon>
        <taxon>Hypocreales</taxon>
        <taxon>Nectriaceae</taxon>
        <taxon>Fusarium</taxon>
        <taxon>Fusarium incarnatum-equiseti species complex</taxon>
    </lineage>
</organism>
<sequence>MKFSVVSIILLAQGIAAMPWSNGRAIMGEEITLRIQVSGSSANRDVKTFPKPNGRVDFSTEEVRLKVCWSEEPKCPEGWNPKKFGDGDYGCWTCCKSFDEDRYL</sequence>